<accession>A0A1B1S2G6</accession>
<evidence type="ECO:0000259" key="6">
    <source>
        <dbReference type="Pfam" id="PF04234"/>
    </source>
</evidence>
<dbReference type="SUPFAM" id="SSF81296">
    <property type="entry name" value="E set domains"/>
    <property type="match status" value="1"/>
</dbReference>
<dbReference type="OrthoDB" id="2353937at2"/>
<evidence type="ECO:0000256" key="4">
    <source>
        <dbReference type="SAM" id="Phobius"/>
    </source>
</evidence>
<evidence type="ECO:0000256" key="5">
    <source>
        <dbReference type="SAM" id="SignalP"/>
    </source>
</evidence>
<feature type="transmembrane region" description="Helical" evidence="4">
    <location>
        <begin position="159"/>
        <end position="179"/>
    </location>
</feature>
<evidence type="ECO:0000313" key="8">
    <source>
        <dbReference type="Proteomes" id="UP000053354"/>
    </source>
</evidence>
<feature type="signal peptide" evidence="5">
    <location>
        <begin position="1"/>
        <end position="21"/>
    </location>
</feature>
<dbReference type="EMBL" id="CP016540">
    <property type="protein sequence ID" value="ANU27378.1"/>
    <property type="molecule type" value="Genomic_DNA"/>
</dbReference>
<dbReference type="InterPro" id="IPR014755">
    <property type="entry name" value="Cu-Rt/internalin_Ig-like"/>
</dbReference>
<feature type="region of interest" description="Disordered" evidence="3">
    <location>
        <begin position="111"/>
        <end position="153"/>
    </location>
</feature>
<dbReference type="InterPro" id="IPR007348">
    <property type="entry name" value="CopC_dom"/>
</dbReference>
<dbReference type="RefSeq" id="WP_049693014.1">
    <property type="nucleotide sequence ID" value="NZ_CP016540.2"/>
</dbReference>
<feature type="compositionally biased region" description="Polar residues" evidence="3">
    <location>
        <begin position="123"/>
        <end position="153"/>
    </location>
</feature>
<dbReference type="GO" id="GO:0046688">
    <property type="term" value="P:response to copper ion"/>
    <property type="evidence" value="ECO:0007669"/>
    <property type="project" value="InterPro"/>
</dbReference>
<dbReference type="AlphaFoldDB" id="A0A1B1S2G6"/>
<keyword evidence="1 5" id="KW-0732">Signal</keyword>
<dbReference type="InterPro" id="IPR014756">
    <property type="entry name" value="Ig_E-set"/>
</dbReference>
<feature type="domain" description="CopC" evidence="6">
    <location>
        <begin position="22"/>
        <end position="109"/>
    </location>
</feature>
<keyword evidence="4" id="KW-0472">Membrane</keyword>
<dbReference type="KEGG" id="pll:I858_010295"/>
<dbReference type="Pfam" id="PF04234">
    <property type="entry name" value="CopC"/>
    <property type="match status" value="1"/>
</dbReference>
<keyword evidence="4" id="KW-1133">Transmembrane helix</keyword>
<organism evidence="7 8">
    <name type="scientific">Planococcus versutus</name>
    <dbReference type="NCBI Taxonomy" id="1302659"/>
    <lineage>
        <taxon>Bacteria</taxon>
        <taxon>Bacillati</taxon>
        <taxon>Bacillota</taxon>
        <taxon>Bacilli</taxon>
        <taxon>Bacillales</taxon>
        <taxon>Caryophanaceae</taxon>
        <taxon>Planococcus</taxon>
    </lineage>
</organism>
<gene>
    <name evidence="7" type="ORF">I858_010295</name>
</gene>
<dbReference type="GO" id="GO:0042597">
    <property type="term" value="C:periplasmic space"/>
    <property type="evidence" value="ECO:0007669"/>
    <property type="project" value="InterPro"/>
</dbReference>
<feature type="chain" id="PRO_5008529145" description="CopC domain-containing protein" evidence="5">
    <location>
        <begin position="22"/>
        <end position="182"/>
    </location>
</feature>
<keyword evidence="2" id="KW-0186">Copper</keyword>
<evidence type="ECO:0000256" key="3">
    <source>
        <dbReference type="SAM" id="MobiDB-lite"/>
    </source>
</evidence>
<proteinExistence type="predicted"/>
<keyword evidence="8" id="KW-1185">Reference proteome</keyword>
<sequence length="182" mass="19994">MYMKFLILFFALVLIPVSVQAHTGLLSSTPIEGENFKTLNNVELVFDSDIQEGSTMSVEGENDSFEFKSIEIQENRLVGTFNKTLPSGSYQILWTIIGEDEHPIEGEIPIGISNETSERPSGVNKSTSSQNDEQTPNKSKAATSKGENTQTENGSNSSILIVMALAAVLTIYGIYRLLLKKK</sequence>
<name>A0A1B1S2G6_9BACL</name>
<dbReference type="Proteomes" id="UP000053354">
    <property type="component" value="Chromosome"/>
</dbReference>
<evidence type="ECO:0000256" key="1">
    <source>
        <dbReference type="ARBA" id="ARBA00022729"/>
    </source>
</evidence>
<evidence type="ECO:0000313" key="7">
    <source>
        <dbReference type="EMBL" id="ANU27378.1"/>
    </source>
</evidence>
<protein>
    <recommendedName>
        <fullName evidence="6">CopC domain-containing protein</fullName>
    </recommendedName>
</protein>
<dbReference type="GO" id="GO:0005507">
    <property type="term" value="F:copper ion binding"/>
    <property type="evidence" value="ECO:0007669"/>
    <property type="project" value="InterPro"/>
</dbReference>
<keyword evidence="4" id="KW-0812">Transmembrane</keyword>
<reference evidence="7" key="1">
    <citation type="submission" date="2016-10" db="EMBL/GenBank/DDBJ databases">
        <authorList>
            <person name="See-Too W.S."/>
        </authorList>
    </citation>
    <scope>NUCLEOTIDE SEQUENCE</scope>
    <source>
        <strain evidence="7">L10.15</strain>
    </source>
</reference>
<evidence type="ECO:0000256" key="2">
    <source>
        <dbReference type="ARBA" id="ARBA00023008"/>
    </source>
</evidence>
<dbReference type="STRING" id="1302659.I858_010295"/>
<dbReference type="Gene3D" id="2.60.40.1220">
    <property type="match status" value="1"/>
</dbReference>